<dbReference type="EMBL" id="JACEFO010001972">
    <property type="protein sequence ID" value="KAF8690778.1"/>
    <property type="molecule type" value="Genomic_DNA"/>
</dbReference>
<gene>
    <name evidence="2" type="ORF">HU200_041165</name>
</gene>
<feature type="coiled-coil region" evidence="1">
    <location>
        <begin position="159"/>
        <end position="186"/>
    </location>
</feature>
<organism evidence="2 3">
    <name type="scientific">Digitaria exilis</name>
    <dbReference type="NCBI Taxonomy" id="1010633"/>
    <lineage>
        <taxon>Eukaryota</taxon>
        <taxon>Viridiplantae</taxon>
        <taxon>Streptophyta</taxon>
        <taxon>Embryophyta</taxon>
        <taxon>Tracheophyta</taxon>
        <taxon>Spermatophyta</taxon>
        <taxon>Magnoliopsida</taxon>
        <taxon>Liliopsida</taxon>
        <taxon>Poales</taxon>
        <taxon>Poaceae</taxon>
        <taxon>PACMAD clade</taxon>
        <taxon>Panicoideae</taxon>
        <taxon>Panicodae</taxon>
        <taxon>Paniceae</taxon>
        <taxon>Anthephorinae</taxon>
        <taxon>Digitaria</taxon>
    </lineage>
</organism>
<protein>
    <submittedName>
        <fullName evidence="2">Uncharacterized protein</fullName>
    </submittedName>
</protein>
<evidence type="ECO:0000256" key="1">
    <source>
        <dbReference type="SAM" id="Coils"/>
    </source>
</evidence>
<evidence type="ECO:0000313" key="2">
    <source>
        <dbReference type="EMBL" id="KAF8690778.1"/>
    </source>
</evidence>
<comment type="caution">
    <text evidence="2">The sequence shown here is derived from an EMBL/GenBank/DDBJ whole genome shotgun (WGS) entry which is preliminary data.</text>
</comment>
<reference evidence="2" key="1">
    <citation type="submission" date="2020-07" db="EMBL/GenBank/DDBJ databases">
        <title>Genome sequence and genetic diversity analysis of an under-domesticated orphan crop, white fonio (Digitaria exilis).</title>
        <authorList>
            <person name="Bennetzen J.L."/>
            <person name="Chen S."/>
            <person name="Ma X."/>
            <person name="Wang X."/>
            <person name="Yssel A.E.J."/>
            <person name="Chaluvadi S.R."/>
            <person name="Johnson M."/>
            <person name="Gangashetty P."/>
            <person name="Hamidou F."/>
            <person name="Sanogo M.D."/>
            <person name="Zwaenepoel A."/>
            <person name="Wallace J."/>
            <person name="Van De Peer Y."/>
            <person name="Van Deynze A."/>
        </authorList>
    </citation>
    <scope>NUCLEOTIDE SEQUENCE</scope>
    <source>
        <tissue evidence="2">Leaves</tissue>
    </source>
</reference>
<accession>A0A835B852</accession>
<dbReference type="Proteomes" id="UP000636709">
    <property type="component" value="Unassembled WGS sequence"/>
</dbReference>
<keyword evidence="3" id="KW-1185">Reference proteome</keyword>
<sequence>MKPQEWRPFKISTASYRGFLTLLDEMIERAGLDTKAVYQGEVQGSEEDGQALVTLRVRADPMVPEFKGTIVQDREEGTANAIQTAAREAIRWVHAEIAERLEDTPYRYLPQALFTPKHFAENLRRYHRDALAEPEEQLRVAARCIHAMDRELHHRDQEVGLLRKEMEELQKKLDQLSKEKTILVQEVMTGSLRQHEMEEEMEEQHKTSKIHCDDLARRKKKTIAARNKA</sequence>
<name>A0A835B852_9POAL</name>
<evidence type="ECO:0000313" key="3">
    <source>
        <dbReference type="Proteomes" id="UP000636709"/>
    </source>
</evidence>
<dbReference type="AlphaFoldDB" id="A0A835B852"/>
<keyword evidence="1" id="KW-0175">Coiled coil</keyword>
<proteinExistence type="predicted"/>